<dbReference type="InterPro" id="IPR011055">
    <property type="entry name" value="Dup_hybrid_motif"/>
</dbReference>
<name>A0ABX0MT71_9BURK</name>
<accession>A0ABX0MT71</accession>
<gene>
    <name evidence="2" type="ORF">F1735_13010</name>
</gene>
<sequence length="263" mass="27402">MRFLFALAAACSLPTPAPALAMACGLGPQFATAIIRSTPVDAAAEWSCMAAPVDLDALAPRPGAGSFGAGRAEGKRHQGVDLMLVDYSRQCLGSTDGIKAATFHVHAIADGTVAYARANTAASCPPERPDCKLASTGLGLTIVIDHGTGVYSLYAHMAQDPATNRCLPESLLREGKTMRVKVGQRVTAGEVIGFLGQLGPGISEYGKPSGNAVATAEAVQLHFELFRAPPGRSSFSSIAAIVPAAERGKIDPNTFLARFQRRP</sequence>
<dbReference type="Gene3D" id="2.70.70.10">
    <property type="entry name" value="Glucose Permease (Domain IIA)"/>
    <property type="match status" value="1"/>
</dbReference>
<dbReference type="PANTHER" id="PTHR21666">
    <property type="entry name" value="PEPTIDASE-RELATED"/>
    <property type="match status" value="1"/>
</dbReference>
<protein>
    <submittedName>
        <fullName evidence="2">Peptidoglycan DD-metalloendopeptidase family protein</fullName>
    </submittedName>
</protein>
<keyword evidence="3" id="KW-1185">Reference proteome</keyword>
<evidence type="ECO:0000313" key="2">
    <source>
        <dbReference type="EMBL" id="NHZ63213.1"/>
    </source>
</evidence>
<reference evidence="2 3" key="1">
    <citation type="submission" date="2019-10" db="EMBL/GenBank/DDBJ databases">
        <title>Taxonomy of Antarctic Massilia spp.: description of Massilia rubra sp. nov., Massilia aquatica sp. nov., Massilia mucilaginosa sp. nov., Massilia frigida sp. nov. isolated from streams, lakes and regoliths.</title>
        <authorList>
            <person name="Holochova P."/>
            <person name="Sedlacek I."/>
            <person name="Kralova S."/>
            <person name="Maslanova I."/>
            <person name="Busse H.-J."/>
            <person name="Stankova E."/>
            <person name="Vrbovska V."/>
            <person name="Kovarovic V."/>
            <person name="Bartak M."/>
            <person name="Svec P."/>
            <person name="Pantucek R."/>
        </authorList>
    </citation>
    <scope>NUCLEOTIDE SEQUENCE [LARGE SCALE GENOMIC DNA]</scope>
    <source>
        <strain evidence="2 3">CCM 8694</strain>
    </source>
</reference>
<feature type="signal peptide" evidence="1">
    <location>
        <begin position="1"/>
        <end position="21"/>
    </location>
</feature>
<dbReference type="EMBL" id="WHJF01000028">
    <property type="protein sequence ID" value="NHZ63213.1"/>
    <property type="molecule type" value="Genomic_DNA"/>
</dbReference>
<feature type="chain" id="PRO_5047111149" evidence="1">
    <location>
        <begin position="22"/>
        <end position="263"/>
    </location>
</feature>
<dbReference type="PANTHER" id="PTHR21666:SF270">
    <property type="entry name" value="MUREIN HYDROLASE ACTIVATOR ENVC"/>
    <property type="match status" value="1"/>
</dbReference>
<proteinExistence type="predicted"/>
<dbReference type="SUPFAM" id="SSF51261">
    <property type="entry name" value="Duplicated hybrid motif"/>
    <property type="match status" value="1"/>
</dbReference>
<comment type="caution">
    <text evidence="2">The sequence shown here is derived from an EMBL/GenBank/DDBJ whole genome shotgun (WGS) entry which is preliminary data.</text>
</comment>
<dbReference type="CDD" id="cd12797">
    <property type="entry name" value="M23_peptidase"/>
    <property type="match status" value="1"/>
</dbReference>
<evidence type="ECO:0000256" key="1">
    <source>
        <dbReference type="SAM" id="SignalP"/>
    </source>
</evidence>
<dbReference type="RefSeq" id="WP_167237330.1">
    <property type="nucleotide sequence ID" value="NZ_WHJF01000028.1"/>
</dbReference>
<dbReference type="InterPro" id="IPR050570">
    <property type="entry name" value="Cell_wall_metabolism_enzyme"/>
</dbReference>
<organism evidence="2 3">
    <name type="scientific">Massilia genomosp. 1</name>
    <dbReference type="NCBI Taxonomy" id="2609280"/>
    <lineage>
        <taxon>Bacteria</taxon>
        <taxon>Pseudomonadati</taxon>
        <taxon>Pseudomonadota</taxon>
        <taxon>Betaproteobacteria</taxon>
        <taxon>Burkholderiales</taxon>
        <taxon>Oxalobacteraceae</taxon>
        <taxon>Telluria group</taxon>
        <taxon>Massilia</taxon>
    </lineage>
</organism>
<keyword evidence="1" id="KW-0732">Signal</keyword>
<dbReference type="PROSITE" id="PS51257">
    <property type="entry name" value="PROKAR_LIPOPROTEIN"/>
    <property type="match status" value="1"/>
</dbReference>
<evidence type="ECO:0000313" key="3">
    <source>
        <dbReference type="Proteomes" id="UP000610594"/>
    </source>
</evidence>
<dbReference type="Proteomes" id="UP000610594">
    <property type="component" value="Unassembled WGS sequence"/>
</dbReference>